<reference evidence="1 2" key="1">
    <citation type="journal article" date="2022" name="New Phytol.">
        <title>Ecological generalism drives hyperdiversity of secondary metabolite gene clusters in xylarialean endophytes.</title>
        <authorList>
            <person name="Franco M.E.E."/>
            <person name="Wisecaver J.H."/>
            <person name="Arnold A.E."/>
            <person name="Ju Y.M."/>
            <person name="Slot J.C."/>
            <person name="Ahrendt S."/>
            <person name="Moore L.P."/>
            <person name="Eastman K.E."/>
            <person name="Scott K."/>
            <person name="Konkel Z."/>
            <person name="Mondo S.J."/>
            <person name="Kuo A."/>
            <person name="Hayes R.D."/>
            <person name="Haridas S."/>
            <person name="Andreopoulos B."/>
            <person name="Riley R."/>
            <person name="LaButti K."/>
            <person name="Pangilinan J."/>
            <person name="Lipzen A."/>
            <person name="Amirebrahimi M."/>
            <person name="Yan J."/>
            <person name="Adam C."/>
            <person name="Keymanesh K."/>
            <person name="Ng V."/>
            <person name="Louie K."/>
            <person name="Northen T."/>
            <person name="Drula E."/>
            <person name="Henrissat B."/>
            <person name="Hsieh H.M."/>
            <person name="Youens-Clark K."/>
            <person name="Lutzoni F."/>
            <person name="Miadlikowska J."/>
            <person name="Eastwood D.C."/>
            <person name="Hamelin R.C."/>
            <person name="Grigoriev I.V."/>
            <person name="U'Ren J.M."/>
        </authorList>
    </citation>
    <scope>NUCLEOTIDE SEQUENCE [LARGE SCALE GENOMIC DNA]</scope>
    <source>
        <strain evidence="1 2">ER1909</strain>
    </source>
</reference>
<protein>
    <submittedName>
        <fullName evidence="1">Uncharacterized protein</fullName>
    </submittedName>
</protein>
<dbReference type="Proteomes" id="UP001497680">
    <property type="component" value="Unassembled WGS sequence"/>
</dbReference>
<comment type="caution">
    <text evidence="1">The sequence shown here is derived from an EMBL/GenBank/DDBJ whole genome shotgun (WGS) entry which is preliminary data.</text>
</comment>
<evidence type="ECO:0000313" key="2">
    <source>
        <dbReference type="Proteomes" id="UP001497680"/>
    </source>
</evidence>
<keyword evidence="2" id="KW-1185">Reference proteome</keyword>
<gene>
    <name evidence="1" type="ORF">F4821DRAFT_229020</name>
</gene>
<organism evidence="1 2">
    <name type="scientific">Hypoxylon rubiginosum</name>
    <dbReference type="NCBI Taxonomy" id="110542"/>
    <lineage>
        <taxon>Eukaryota</taxon>
        <taxon>Fungi</taxon>
        <taxon>Dikarya</taxon>
        <taxon>Ascomycota</taxon>
        <taxon>Pezizomycotina</taxon>
        <taxon>Sordariomycetes</taxon>
        <taxon>Xylariomycetidae</taxon>
        <taxon>Xylariales</taxon>
        <taxon>Hypoxylaceae</taxon>
        <taxon>Hypoxylon</taxon>
    </lineage>
</organism>
<sequence length="115" mass="13021">MASQVALNLQYDFNYKEFKIQFSTSKQAVDYQQTNHEARILDDEDTVAWIPSPKGLKNFTGKKNCRYPMGLRETQGINYTSSRVVHSRVTGAIQWRVVPRVSSPKDTSGSTIPPP</sequence>
<dbReference type="EMBL" id="MU394291">
    <property type="protein sequence ID" value="KAI6090303.1"/>
    <property type="molecule type" value="Genomic_DNA"/>
</dbReference>
<name>A0ACC0DCC6_9PEZI</name>
<evidence type="ECO:0000313" key="1">
    <source>
        <dbReference type="EMBL" id="KAI6090303.1"/>
    </source>
</evidence>
<proteinExistence type="predicted"/>
<accession>A0ACC0DCC6</accession>